<keyword evidence="1" id="KW-0479">Metal-binding</keyword>
<dbReference type="InterPro" id="IPR039537">
    <property type="entry name" value="Retrotran_Ty1/copia-like"/>
</dbReference>
<dbReference type="PANTHER" id="PTHR42648">
    <property type="entry name" value="TRANSPOSASE, PUTATIVE-RELATED"/>
    <property type="match status" value="1"/>
</dbReference>
<dbReference type="GO" id="GO:0016787">
    <property type="term" value="F:hydrolase activity"/>
    <property type="evidence" value="ECO:0007669"/>
    <property type="project" value="UniProtKB-KW"/>
</dbReference>
<name>A0A6L2JKW4_TANCI</name>
<dbReference type="GO" id="GO:0015074">
    <property type="term" value="P:DNA integration"/>
    <property type="evidence" value="ECO:0007669"/>
    <property type="project" value="InterPro"/>
</dbReference>
<dbReference type="GO" id="GO:0003676">
    <property type="term" value="F:nucleic acid binding"/>
    <property type="evidence" value="ECO:0007669"/>
    <property type="project" value="InterPro"/>
</dbReference>
<comment type="caution">
    <text evidence="4">The sequence shown here is derived from an EMBL/GenBank/DDBJ whole genome shotgun (WGS) entry which is preliminary data.</text>
</comment>
<dbReference type="PANTHER" id="PTHR42648:SF32">
    <property type="entry name" value="RIBONUCLEASE H-LIKE DOMAIN, GAG-PRE-INTEGRASE DOMAIN PROTEIN-RELATED"/>
    <property type="match status" value="1"/>
</dbReference>
<gene>
    <name evidence="4" type="ORF">Tci_009307</name>
</gene>
<sequence length="785" mass="89121">MVGQFIQKKEEEKQIEEDQAANARYWKILACCDDEEDYNFAIIPNEPLIQKKQEEKRIEEEQAAKAQNSKIPVCYDDDDDYNSAITPNEPTDQHHFNAESDLIESMLNHDYSIISSSSKIDSLLDEFAGEHTLLKLISLGIDGTDCHPEEDIRLIERLLYDNSSPRPLEEFVFENSNAEIESFSPSHIPVEDRKNENEKSEKGLIAEFFDWDEESVSLEDEGTTKIKTFMAIAEDEPSVRKADARSGQWVDITMKKDYIKRSDNGTEFRNHKLEEFCDEKRISYNFSSSCTPEQIGVAERRNKTLIEAAKTMLNNSISPEEPPEFTNADDHPAFSEHDHFESGDNLKPAEIQDNVIIKPISDTQSSPTTIAPSAESILQTHVPQNRWSREKHIKLVNIIGEPFAALEVEGWIIAMQEELNQFERNKGYNQQEGIDYKETFAPVERLEAIRIFFAFAAYIGFMVYRMDMKSAFLNGKISKETPLASKVTLTSHMLKVAKLFQDPKQYLILSFEKVNANDGANKSSSGTIMQPVTQPKAPTDLKLNKKKIPPSFKLKSSHKARVILPKNQVADTQLAEETVATTDATKILDTSKLVEEQVNQPKTIEAKKNVLNDEPLVKKLKFLIPTSSLILSPTPLKSILPKPIQKPEVTKMTLDQFTKHLIKTTSYIFSSAIPRELTSLRDPTPFRDESKGKGIATKEPLKGIMPYMEKAGLVSKIPCLKSFVIPEGKLTNKDIMAQVKEMKRLADLKAEKEKSEKSLQKTINPATIMAQAQKMVEYEDKRKKY</sequence>
<dbReference type="InterPro" id="IPR036397">
    <property type="entry name" value="RNaseH_sf"/>
</dbReference>
<dbReference type="PROSITE" id="PS50994">
    <property type="entry name" value="INTEGRASE"/>
    <property type="match status" value="1"/>
</dbReference>
<accession>A0A6L2JKW4</accession>
<dbReference type="InterPro" id="IPR001584">
    <property type="entry name" value="Integrase_cat-core"/>
</dbReference>
<evidence type="ECO:0000256" key="2">
    <source>
        <dbReference type="ARBA" id="ARBA00022801"/>
    </source>
</evidence>
<feature type="domain" description="Integrase catalytic" evidence="3">
    <location>
        <begin position="185"/>
        <end position="375"/>
    </location>
</feature>
<dbReference type="Gene3D" id="3.30.420.10">
    <property type="entry name" value="Ribonuclease H-like superfamily/Ribonuclease H"/>
    <property type="match status" value="1"/>
</dbReference>
<dbReference type="EMBL" id="BKCJ010000916">
    <property type="protein sequence ID" value="GEU37329.1"/>
    <property type="molecule type" value="Genomic_DNA"/>
</dbReference>
<dbReference type="InterPro" id="IPR013103">
    <property type="entry name" value="RVT_2"/>
</dbReference>
<dbReference type="GO" id="GO:0046872">
    <property type="term" value="F:metal ion binding"/>
    <property type="evidence" value="ECO:0007669"/>
    <property type="project" value="UniProtKB-KW"/>
</dbReference>
<keyword evidence="2" id="KW-0378">Hydrolase</keyword>
<organism evidence="4">
    <name type="scientific">Tanacetum cinerariifolium</name>
    <name type="common">Dalmatian daisy</name>
    <name type="synonym">Chrysanthemum cinerariifolium</name>
    <dbReference type="NCBI Taxonomy" id="118510"/>
    <lineage>
        <taxon>Eukaryota</taxon>
        <taxon>Viridiplantae</taxon>
        <taxon>Streptophyta</taxon>
        <taxon>Embryophyta</taxon>
        <taxon>Tracheophyta</taxon>
        <taxon>Spermatophyta</taxon>
        <taxon>Magnoliopsida</taxon>
        <taxon>eudicotyledons</taxon>
        <taxon>Gunneridae</taxon>
        <taxon>Pentapetalae</taxon>
        <taxon>asterids</taxon>
        <taxon>campanulids</taxon>
        <taxon>Asterales</taxon>
        <taxon>Asteraceae</taxon>
        <taxon>Asteroideae</taxon>
        <taxon>Anthemideae</taxon>
        <taxon>Anthemidinae</taxon>
        <taxon>Tanacetum</taxon>
    </lineage>
</organism>
<dbReference type="Pfam" id="PF07727">
    <property type="entry name" value="RVT_2"/>
    <property type="match status" value="1"/>
</dbReference>
<dbReference type="InterPro" id="IPR012337">
    <property type="entry name" value="RNaseH-like_sf"/>
</dbReference>
<reference evidence="4" key="1">
    <citation type="journal article" date="2019" name="Sci. Rep.">
        <title>Draft genome of Tanacetum cinerariifolium, the natural source of mosquito coil.</title>
        <authorList>
            <person name="Yamashiro T."/>
            <person name="Shiraishi A."/>
            <person name="Satake H."/>
            <person name="Nakayama K."/>
        </authorList>
    </citation>
    <scope>NUCLEOTIDE SEQUENCE</scope>
</reference>
<evidence type="ECO:0000259" key="3">
    <source>
        <dbReference type="PROSITE" id="PS50994"/>
    </source>
</evidence>
<evidence type="ECO:0000256" key="1">
    <source>
        <dbReference type="ARBA" id="ARBA00022723"/>
    </source>
</evidence>
<evidence type="ECO:0000313" key="4">
    <source>
        <dbReference type="EMBL" id="GEU37329.1"/>
    </source>
</evidence>
<protein>
    <recommendedName>
        <fullName evidence="3">Integrase catalytic domain-containing protein</fullName>
    </recommendedName>
</protein>
<dbReference type="AlphaFoldDB" id="A0A6L2JKW4"/>
<proteinExistence type="predicted"/>
<dbReference type="SUPFAM" id="SSF53098">
    <property type="entry name" value="Ribonuclease H-like"/>
    <property type="match status" value="1"/>
</dbReference>